<evidence type="ECO:0000313" key="2">
    <source>
        <dbReference type="EMBL" id="MBP0726886.1"/>
    </source>
</evidence>
<dbReference type="AlphaFoldDB" id="A0A940SKW9"/>
<feature type="transmembrane region" description="Helical" evidence="1">
    <location>
        <begin position="6"/>
        <end position="24"/>
    </location>
</feature>
<proteinExistence type="predicted"/>
<keyword evidence="1" id="KW-1133">Transmembrane helix</keyword>
<dbReference type="Pfam" id="PF14147">
    <property type="entry name" value="Spore_YhaL"/>
    <property type="match status" value="1"/>
</dbReference>
<dbReference type="EMBL" id="JAGIYQ010000016">
    <property type="protein sequence ID" value="MBP0726886.1"/>
    <property type="molecule type" value="Genomic_DNA"/>
</dbReference>
<dbReference type="InterPro" id="IPR025428">
    <property type="entry name" value="Spore_YhaL"/>
</dbReference>
<protein>
    <submittedName>
        <fullName evidence="2">Sporulation YhaL family protein</fullName>
    </submittedName>
</protein>
<keyword evidence="1" id="KW-0812">Transmembrane</keyword>
<gene>
    <name evidence="2" type="ORF">J5Y03_17145</name>
</gene>
<evidence type="ECO:0000256" key="1">
    <source>
        <dbReference type="SAM" id="Phobius"/>
    </source>
</evidence>
<keyword evidence="3" id="KW-1185">Reference proteome</keyword>
<dbReference type="Proteomes" id="UP000682134">
    <property type="component" value="Unassembled WGS sequence"/>
</dbReference>
<evidence type="ECO:0000313" key="3">
    <source>
        <dbReference type="Proteomes" id="UP000682134"/>
    </source>
</evidence>
<sequence>MFSLPIWMYAVVIGIFISGFMVVYTSRQEKEIDQEFIEKEGEIYLQRIKEERDRREQLQLNSEVSPN</sequence>
<organism evidence="2 3">
    <name type="scientific">Gottfriedia endophytica</name>
    <dbReference type="NCBI Taxonomy" id="2820819"/>
    <lineage>
        <taxon>Bacteria</taxon>
        <taxon>Bacillati</taxon>
        <taxon>Bacillota</taxon>
        <taxon>Bacilli</taxon>
        <taxon>Bacillales</taxon>
        <taxon>Bacillaceae</taxon>
        <taxon>Gottfriedia</taxon>
    </lineage>
</organism>
<name>A0A940SKW9_9BACI</name>
<accession>A0A940SKW9</accession>
<keyword evidence="1" id="KW-0472">Membrane</keyword>
<dbReference type="RefSeq" id="WP_209407228.1">
    <property type="nucleotide sequence ID" value="NZ_JAGIYQ010000016.1"/>
</dbReference>
<reference evidence="2" key="1">
    <citation type="submission" date="2021-04" db="EMBL/GenBank/DDBJ databases">
        <title>Genome seq and assembly of Bacillus sp.</title>
        <authorList>
            <person name="Chhetri G."/>
        </authorList>
    </citation>
    <scope>NUCLEOTIDE SEQUENCE</scope>
    <source>
        <strain evidence="2">RG28</strain>
    </source>
</reference>
<comment type="caution">
    <text evidence="2">The sequence shown here is derived from an EMBL/GenBank/DDBJ whole genome shotgun (WGS) entry which is preliminary data.</text>
</comment>